<dbReference type="EMBL" id="MFYX01000141">
    <property type="protein sequence ID" value="OGK00747.1"/>
    <property type="molecule type" value="Genomic_DNA"/>
</dbReference>
<dbReference type="SUPFAM" id="SSF49265">
    <property type="entry name" value="Fibronectin type III"/>
    <property type="match status" value="1"/>
</dbReference>
<evidence type="ECO:0000313" key="3">
    <source>
        <dbReference type="Proteomes" id="UP000179243"/>
    </source>
</evidence>
<reference evidence="2 3" key="1">
    <citation type="journal article" date="2016" name="Nat. Commun.">
        <title>Thousands of microbial genomes shed light on interconnected biogeochemical processes in an aquifer system.</title>
        <authorList>
            <person name="Anantharaman K."/>
            <person name="Brown C.T."/>
            <person name="Hug L.A."/>
            <person name="Sharon I."/>
            <person name="Castelle C.J."/>
            <person name="Probst A.J."/>
            <person name="Thomas B.C."/>
            <person name="Singh A."/>
            <person name="Wilkins M.J."/>
            <person name="Karaoz U."/>
            <person name="Brodie E.L."/>
            <person name="Williams K.H."/>
            <person name="Hubbard S.S."/>
            <person name="Banfield J.F."/>
        </authorList>
    </citation>
    <scope>NUCLEOTIDE SEQUENCE [LARGE SCALE GENOMIC DNA]</scope>
</reference>
<organism evidence="2 3">
    <name type="scientific">Candidatus Raymondbacteria bacterium RIFOXYD12_FULL_49_13</name>
    <dbReference type="NCBI Taxonomy" id="1817890"/>
    <lineage>
        <taxon>Bacteria</taxon>
        <taxon>Raymondiibacteriota</taxon>
    </lineage>
</organism>
<dbReference type="InterPro" id="IPR015919">
    <property type="entry name" value="Cadherin-like_sf"/>
</dbReference>
<feature type="domain" description="Fibronectin type-III" evidence="1">
    <location>
        <begin position="135"/>
        <end position="226"/>
    </location>
</feature>
<dbReference type="Proteomes" id="UP000179243">
    <property type="component" value="Unassembled WGS sequence"/>
</dbReference>
<dbReference type="Pfam" id="PF09136">
    <property type="entry name" value="Glucodextran_B"/>
    <property type="match status" value="1"/>
</dbReference>
<dbReference type="PANTHER" id="PTHR47197">
    <property type="entry name" value="PROTEIN NIRF"/>
    <property type="match status" value="1"/>
</dbReference>
<comment type="caution">
    <text evidence="2">The sequence shown here is derived from an EMBL/GenBank/DDBJ whole genome shotgun (WGS) entry which is preliminary data.</text>
</comment>
<protein>
    <recommendedName>
        <fullName evidence="1">Fibronectin type-III domain-containing protein</fullName>
    </recommendedName>
</protein>
<dbReference type="InterPro" id="IPR003961">
    <property type="entry name" value="FN3_dom"/>
</dbReference>
<dbReference type="GO" id="GO:0016020">
    <property type="term" value="C:membrane"/>
    <property type="evidence" value="ECO:0007669"/>
    <property type="project" value="InterPro"/>
</dbReference>
<dbReference type="InterPro" id="IPR011048">
    <property type="entry name" value="Haem_d1_sf"/>
</dbReference>
<dbReference type="PROSITE" id="PS50853">
    <property type="entry name" value="FN3"/>
    <property type="match status" value="1"/>
</dbReference>
<name>A0A1F7F2I5_UNCRA</name>
<dbReference type="InterPro" id="IPR036116">
    <property type="entry name" value="FN3_sf"/>
</dbReference>
<dbReference type="GO" id="GO:0005509">
    <property type="term" value="F:calcium ion binding"/>
    <property type="evidence" value="ECO:0007669"/>
    <property type="project" value="InterPro"/>
</dbReference>
<dbReference type="AlphaFoldDB" id="A0A1F7F2I5"/>
<dbReference type="SMART" id="SM00060">
    <property type="entry name" value="FN3"/>
    <property type="match status" value="1"/>
</dbReference>
<dbReference type="InterPro" id="IPR013783">
    <property type="entry name" value="Ig-like_fold"/>
</dbReference>
<sequence length="984" mass="106111">MRRTLFIAVALTVVSFLLYCSKENLLGNNQPAESKDSVSITTNILFKQGQIQVSPDSVDSIRLTVTYGNVTLTNSFSFSAHHGTVAQIPVDIQFSLKIEGLDNTGTVIYSGTQIFDGFSDDASVTITASQVTSRAPSNLRLTAQTSTIIQVQWNDNSSNELGFIIERSQGNDSNYTVIDTGIPNQKALADDAGLLPATIYYYRVCAFNGAGKSAYLVEQAVQTPLQQRIDSIAPILFVSALPESVSVDSVTVTGKAHDSSGIYSITVNGQTATLSADSSFSAKIRLNLGKDTITVIATDNSSRKNDTTAKLYVIYDPTASDNTPPVVSFVSPINNDTVGSLSLTLTGTVNDLGSGVDSIKCLTGATVSLIGINWSVSVNLLTIGLNKITFMALDKRGNRIYDTLRVFADTTTLDTVKPVISFGGLTAGYMFTSTPAQITVHITENGSGLDTVYINGGVGTVSGSDWTRSVTLTPDSNRILVLAKDKAGNRGMDSVFVILNRTPQFTTLNSNLEAIAYLNQQYRDTVAATDPDGATSLTFTKQAGPSDMTVGITNGIITWTPIVITTIRCTVIVSDKYQESDTITWTINVLDTTPNISPSFIHDSTAMTATATIGSLYRDTVHATDSNNDALTFSLISNIVEMNLTDSIINWTPKIKDTGVKPIFIRVADGRGGYDTLSWGIHVLFNIDTIQLSWAPNRITVNPDSNQLWLSSWAGAAFVGIDLLADSIISVVPCLNYQDGPLGVCYSNYQGPKIYSSLRGNGRDGGSMALIELNTRPFPISKVIVNLNPIGCISHPTNGFIYTTHETAHNITEYSEAQARITRTINVGTETSDIKITKNGNKAYAVAQNVNQLKVISSSTFTISKSITLPAKPQNIFLDNQDLYGYVIYEDSRTITQFSLTSDQIVGQLIQVGNSLGFGTTSSDGEFAYVTDYQGNKIYKINISSKTIDDSLSVGVHPAEILFNNNKLIVVIEGNHQIIITDKF</sequence>
<dbReference type="SUPFAM" id="SSF51004">
    <property type="entry name" value="C-terminal (heme d1) domain of cytochrome cd1-nitrite reductase"/>
    <property type="match status" value="1"/>
</dbReference>
<dbReference type="CDD" id="cd00063">
    <property type="entry name" value="FN3"/>
    <property type="match status" value="1"/>
</dbReference>
<evidence type="ECO:0000259" key="1">
    <source>
        <dbReference type="PROSITE" id="PS50853"/>
    </source>
</evidence>
<dbReference type="SUPFAM" id="SSF49313">
    <property type="entry name" value="Cadherin-like"/>
    <property type="match status" value="1"/>
</dbReference>
<dbReference type="Gene3D" id="2.130.10.10">
    <property type="entry name" value="YVTN repeat-like/Quinoprotein amine dehydrogenase"/>
    <property type="match status" value="1"/>
</dbReference>
<evidence type="ECO:0000313" key="2">
    <source>
        <dbReference type="EMBL" id="OGK00747.1"/>
    </source>
</evidence>
<accession>A0A1F7F2I5</accession>
<dbReference type="Pfam" id="PF00041">
    <property type="entry name" value="fn3"/>
    <property type="match status" value="1"/>
</dbReference>
<dbReference type="InterPro" id="IPR015943">
    <property type="entry name" value="WD40/YVTN_repeat-like_dom_sf"/>
</dbReference>
<proteinExistence type="predicted"/>
<dbReference type="PANTHER" id="PTHR47197:SF3">
    <property type="entry name" value="DIHYDRO-HEME D1 DEHYDROGENASE"/>
    <property type="match status" value="1"/>
</dbReference>
<dbReference type="Gene3D" id="2.60.40.10">
    <property type="entry name" value="Immunoglobulins"/>
    <property type="match status" value="4"/>
</dbReference>
<dbReference type="InterPro" id="IPR051200">
    <property type="entry name" value="Host-pathogen_enzymatic-act"/>
</dbReference>
<gene>
    <name evidence="2" type="ORF">A2519_19970</name>
</gene>